<keyword evidence="1" id="KW-0479">Metal-binding</keyword>
<dbReference type="InterPro" id="IPR003123">
    <property type="entry name" value="VPS9"/>
</dbReference>
<feature type="domain" description="Phorbol-ester/DAG-type" evidence="4">
    <location>
        <begin position="22"/>
        <end position="79"/>
    </location>
</feature>
<evidence type="ECO:0008006" key="8">
    <source>
        <dbReference type="Google" id="ProtNLM"/>
    </source>
</evidence>
<dbReference type="InterPro" id="IPR002219">
    <property type="entry name" value="PKC_DAG/PE"/>
</dbReference>
<dbReference type="InterPro" id="IPR046349">
    <property type="entry name" value="C1-like_sf"/>
</dbReference>
<feature type="region of interest" description="Disordered" evidence="3">
    <location>
        <begin position="183"/>
        <end position="204"/>
    </location>
</feature>
<evidence type="ECO:0000256" key="3">
    <source>
        <dbReference type="SAM" id="MobiDB-lite"/>
    </source>
</evidence>
<dbReference type="AlphaFoldDB" id="A0A6U1A6V6"/>
<dbReference type="Gene3D" id="1.20.1050.80">
    <property type="entry name" value="VPS9 domain"/>
    <property type="match status" value="1"/>
</dbReference>
<dbReference type="EMBL" id="HBHJ01017276">
    <property type="protein sequence ID" value="CAD9690438.1"/>
    <property type="molecule type" value="Transcribed_RNA"/>
</dbReference>
<evidence type="ECO:0000259" key="5">
    <source>
        <dbReference type="PROSITE" id="PS51205"/>
    </source>
</evidence>
<feature type="region of interest" description="Disordered" evidence="3">
    <location>
        <begin position="121"/>
        <end position="148"/>
    </location>
</feature>
<dbReference type="SUPFAM" id="SSF109993">
    <property type="entry name" value="VPS9 domain"/>
    <property type="match status" value="1"/>
</dbReference>
<keyword evidence="2" id="KW-0862">Zinc</keyword>
<accession>A0A6U1A6V6</accession>
<evidence type="ECO:0000256" key="1">
    <source>
        <dbReference type="ARBA" id="ARBA00022723"/>
    </source>
</evidence>
<dbReference type="Pfam" id="PF00130">
    <property type="entry name" value="C1_1"/>
    <property type="match status" value="1"/>
</dbReference>
<evidence type="ECO:0000313" key="6">
    <source>
        <dbReference type="EMBL" id="CAD9690438.1"/>
    </source>
</evidence>
<dbReference type="SMART" id="SM00109">
    <property type="entry name" value="C1"/>
    <property type="match status" value="1"/>
</dbReference>
<dbReference type="EMBL" id="HBHJ01017277">
    <property type="protein sequence ID" value="CAD9690441.1"/>
    <property type="molecule type" value="Transcribed_RNA"/>
</dbReference>
<gene>
    <name evidence="6" type="ORF">RMAR1173_LOCUS11436</name>
    <name evidence="7" type="ORF">RMAR1173_LOCUS11437</name>
</gene>
<feature type="region of interest" description="Disordered" evidence="3">
    <location>
        <begin position="375"/>
        <end position="434"/>
    </location>
</feature>
<dbReference type="PROSITE" id="PS50081">
    <property type="entry name" value="ZF_DAG_PE_2"/>
    <property type="match status" value="1"/>
</dbReference>
<organism evidence="7">
    <name type="scientific">Rhizochromulina marina</name>
    <dbReference type="NCBI Taxonomy" id="1034831"/>
    <lineage>
        <taxon>Eukaryota</taxon>
        <taxon>Sar</taxon>
        <taxon>Stramenopiles</taxon>
        <taxon>Ochrophyta</taxon>
        <taxon>Dictyochophyceae</taxon>
        <taxon>Rhizochromulinales</taxon>
        <taxon>Rhizochromulina</taxon>
    </lineage>
</organism>
<feature type="compositionally biased region" description="Polar residues" evidence="3">
    <location>
        <begin position="408"/>
        <end position="417"/>
    </location>
</feature>
<sequence length="654" mass="68160">MESLEKTLAALEAADFRHPVHGHAFARSWLVSPSTCPVCGTLVLPLVGRASVQCLICSLTVHRACLSSVSAEPDGLAHCSSLQGSKPVLPEGEEGAEAGAEDPLHAVGLARPLQETAVPDVAATPPPLLQPTSRGSADPGGGGLDDAHVETRCREAGGLGPWPAASPSGGEHEEVPLLEEAARAPAGDGPARAAEPQEPGGGSVSLDEAEALLVPQECIPLAGQRFRLQELRHAGMIVGPTLAGTLVGGALGGPAGAIVGMNAAGKATFAVAGASLGYHQAKRRIARSEALGDPEGKYPPFWAERAQILRETAARWHISARFNASDNATQALLEDCLLEEKVGVLVAKLLLNKHTLPGYLYEKLMVDFYDRHPEAHTEHSGETRGNGVPTAAQSEPSNPDDCVAEPDTGTSLASASSPPRLDCGGSREHSSSAAGLEPVASPILDAMGLAHELIAAVLHYHERLSQRDESIIATINAVDRVVLGEIYPTLFSDVQGRFRSADTALREKLDHASAERVSDGGSGAEGSASGWDMSEFSQAQVTAAGTLAAVAKARTTLDKMRCLVRAVECTAAACPHAPTADDLVPALARTVALSMLLEPSLAMHSEVAFTDELCRDDLLCLGKEGFALTSVTAALSVLADLPNDEEIRHLVMEV</sequence>
<feature type="domain" description="VPS9" evidence="5">
    <location>
        <begin position="499"/>
        <end position="647"/>
    </location>
</feature>
<name>A0A6U1A6V6_9STRA</name>
<dbReference type="PROSITE" id="PS51205">
    <property type="entry name" value="VPS9"/>
    <property type="match status" value="1"/>
</dbReference>
<dbReference type="SUPFAM" id="SSF57889">
    <property type="entry name" value="Cysteine-rich domain"/>
    <property type="match status" value="1"/>
</dbReference>
<evidence type="ECO:0000256" key="2">
    <source>
        <dbReference type="ARBA" id="ARBA00022833"/>
    </source>
</evidence>
<protein>
    <recommendedName>
        <fullName evidence="8">Phorbol-ester/DAG-type domain-containing protein</fullName>
    </recommendedName>
</protein>
<proteinExistence type="predicted"/>
<reference evidence="7" key="1">
    <citation type="submission" date="2021-01" db="EMBL/GenBank/DDBJ databases">
        <authorList>
            <person name="Corre E."/>
            <person name="Pelletier E."/>
            <person name="Niang G."/>
            <person name="Scheremetjew M."/>
            <person name="Finn R."/>
            <person name="Kale V."/>
            <person name="Holt S."/>
            <person name="Cochrane G."/>
            <person name="Meng A."/>
            <person name="Brown T."/>
            <person name="Cohen L."/>
        </authorList>
    </citation>
    <scope>NUCLEOTIDE SEQUENCE</scope>
    <source>
        <strain evidence="7">CCMP1243</strain>
    </source>
</reference>
<dbReference type="GO" id="GO:0046872">
    <property type="term" value="F:metal ion binding"/>
    <property type="evidence" value="ECO:0007669"/>
    <property type="project" value="UniProtKB-KW"/>
</dbReference>
<evidence type="ECO:0000313" key="7">
    <source>
        <dbReference type="EMBL" id="CAD9690441.1"/>
    </source>
</evidence>
<dbReference type="Gene3D" id="3.30.60.20">
    <property type="match status" value="1"/>
</dbReference>
<evidence type="ECO:0000259" key="4">
    <source>
        <dbReference type="PROSITE" id="PS50081"/>
    </source>
</evidence>
<feature type="compositionally biased region" description="Low complexity" evidence="3">
    <location>
        <begin position="183"/>
        <end position="196"/>
    </location>
</feature>
<dbReference type="InterPro" id="IPR037191">
    <property type="entry name" value="VPS9_dom_sf"/>
</dbReference>